<comment type="subunit">
    <text evidence="1">Component of the nuclear pore complex (NPC)-associated TREX-2 complex (transcription and export complex 2). Component of the SAGA transcription coactivator-HAT complex. Within the SAGA complex, participates to a subcomplex of SAGA called the DUB module (deubiquitination module).</text>
</comment>
<dbReference type="GO" id="GO:0071819">
    <property type="term" value="C:DUBm complex"/>
    <property type="evidence" value="ECO:0007669"/>
    <property type="project" value="UniProtKB-UniRule"/>
</dbReference>
<dbReference type="GO" id="GO:0006368">
    <property type="term" value="P:transcription elongation by RNA polymerase II"/>
    <property type="evidence" value="ECO:0007669"/>
    <property type="project" value="UniProtKB-UniRule"/>
</dbReference>
<dbReference type="GO" id="GO:0015031">
    <property type="term" value="P:protein transport"/>
    <property type="evidence" value="ECO:0007669"/>
    <property type="project" value="UniProtKB-KW"/>
</dbReference>
<sequence>MTTELCERVKARLVESGQEELLKESLKTKLASCGWRDELKAEARKLIRDRGLTNVTIDELHAHLMPKARSTIPDQIKKEVFYELREFVRHSCNIHP</sequence>
<keyword evidence="1" id="KW-0804">Transcription</keyword>
<evidence type="ECO:0000313" key="3">
    <source>
        <dbReference type="Proteomes" id="UP000594260"/>
    </source>
</evidence>
<accession>A0A7M7MAR9</accession>
<evidence type="ECO:0000256" key="1">
    <source>
        <dbReference type="HAMAP-Rule" id="MF_03046"/>
    </source>
</evidence>
<dbReference type="OMA" id="KLIECAW"/>
<dbReference type="GO" id="GO:0003713">
    <property type="term" value="F:transcription coactivator activity"/>
    <property type="evidence" value="ECO:0007669"/>
    <property type="project" value="UniProtKB-UniRule"/>
</dbReference>
<protein>
    <recommendedName>
        <fullName evidence="1">Transcription and mRNA export factor ENY2</fullName>
    </recommendedName>
    <alternativeName>
        <fullName evidence="1">Enhancer of yellow 2 transcription factor homolog</fullName>
    </alternativeName>
</protein>
<dbReference type="GO" id="GO:0005643">
    <property type="term" value="C:nuclear pore"/>
    <property type="evidence" value="ECO:0007669"/>
    <property type="project" value="UniProtKB-UniRule"/>
</dbReference>
<dbReference type="GO" id="GO:0006325">
    <property type="term" value="P:chromatin organization"/>
    <property type="evidence" value="ECO:0007669"/>
    <property type="project" value="UniProtKB-KW"/>
</dbReference>
<keyword evidence="1" id="KW-0539">Nucleus</keyword>
<reference evidence="2" key="1">
    <citation type="submission" date="2021-01" db="UniProtKB">
        <authorList>
            <consortium name="EnsemblMetazoa"/>
        </authorList>
    </citation>
    <scope>IDENTIFICATION</scope>
</reference>
<dbReference type="FunCoup" id="A0A7M7MAR9">
    <property type="interactions" value="1409"/>
</dbReference>
<proteinExistence type="inferred from homology"/>
<dbReference type="GO" id="GO:0000124">
    <property type="term" value="C:SAGA complex"/>
    <property type="evidence" value="ECO:0007669"/>
    <property type="project" value="UniProtKB-UniRule"/>
</dbReference>
<dbReference type="GO" id="GO:0070390">
    <property type="term" value="C:transcription export complex 2"/>
    <property type="evidence" value="ECO:0007669"/>
    <property type="project" value="UniProtKB-UniRule"/>
</dbReference>
<keyword evidence="1" id="KW-0811">Translocation</keyword>
<dbReference type="GO" id="GO:0006406">
    <property type="term" value="P:mRNA export from nucleus"/>
    <property type="evidence" value="ECO:0007669"/>
    <property type="project" value="UniProtKB-UniRule"/>
</dbReference>
<comment type="similarity">
    <text evidence="1">Belongs to the ENY2 family.</text>
</comment>
<organism evidence="2 3">
    <name type="scientific">Varroa destructor</name>
    <name type="common">Honeybee mite</name>
    <dbReference type="NCBI Taxonomy" id="109461"/>
    <lineage>
        <taxon>Eukaryota</taxon>
        <taxon>Metazoa</taxon>
        <taxon>Ecdysozoa</taxon>
        <taxon>Arthropoda</taxon>
        <taxon>Chelicerata</taxon>
        <taxon>Arachnida</taxon>
        <taxon>Acari</taxon>
        <taxon>Parasitiformes</taxon>
        <taxon>Mesostigmata</taxon>
        <taxon>Gamasina</taxon>
        <taxon>Dermanyssoidea</taxon>
        <taxon>Varroidae</taxon>
        <taxon>Varroa</taxon>
    </lineage>
</organism>
<dbReference type="InterPro" id="IPR018783">
    <property type="entry name" value="TF_ENY2"/>
</dbReference>
<dbReference type="GO" id="GO:0005654">
    <property type="term" value="C:nucleoplasm"/>
    <property type="evidence" value="ECO:0007669"/>
    <property type="project" value="UniProtKB-SubCell"/>
</dbReference>
<keyword evidence="1" id="KW-0653">Protein transport</keyword>
<dbReference type="GeneID" id="111244983"/>
<dbReference type="RefSeq" id="XP_022648391.1">
    <property type="nucleotide sequence ID" value="XM_022792656.1"/>
</dbReference>
<dbReference type="InterPro" id="IPR038212">
    <property type="entry name" value="TF_EnY2_sf"/>
</dbReference>
<dbReference type="PANTHER" id="PTHR12514">
    <property type="entry name" value="ENHANCER OF YELLOW 2 TRANSCRIPTION FACTOR"/>
    <property type="match status" value="1"/>
</dbReference>
<keyword evidence="1" id="KW-0813">Transport</keyword>
<dbReference type="AlphaFoldDB" id="A0A7M7MAR9"/>
<dbReference type="InParanoid" id="A0A7M7MAR9"/>
<dbReference type="Pfam" id="PF10163">
    <property type="entry name" value="EnY2"/>
    <property type="match status" value="1"/>
</dbReference>
<comment type="subcellular location">
    <subcellularLocation>
        <location evidence="1">Nucleus</location>
        <location evidence="1">Nucleoplasm</location>
    </subcellularLocation>
</comment>
<keyword evidence="1" id="KW-0156">Chromatin regulator</keyword>
<dbReference type="Gene3D" id="1.10.246.140">
    <property type="match status" value="1"/>
</dbReference>
<comment type="function">
    <text evidence="1">Involved in mRNA export coupled transcription activation by association with both the TREX-2 and the SAGA complexes. The transcription regulatory histone acetylation (HAT) complex SAGA is a multiprotein complex that activates transcription by remodeling chromatin and mediating histone acetylation and deubiquitination. Within the SAGA complex, participates to a subcomplex that specifically deubiquitinates histones. The SAGA complex is recruited to specific gene promoters by activators, where it is required for transcription. The TREX-2 complex functions in docking export-competent ribonucleoprotein particles (mRNPs) to the nuclear entrance of the nuclear pore complex (nuclear basket). TREX-2 participates in mRNA export and accurate chromatin positioning in the nucleus by tethering genes to the nuclear periphery.</text>
</comment>
<keyword evidence="1" id="KW-0509">mRNA transport</keyword>
<dbReference type="EnsemblMetazoa" id="XM_022792656">
    <property type="protein sequence ID" value="XP_022648391"/>
    <property type="gene ID" value="LOC111244983"/>
</dbReference>
<keyword evidence="1" id="KW-0805">Transcription regulation</keyword>
<dbReference type="KEGG" id="vde:111244983"/>
<evidence type="ECO:0000313" key="2">
    <source>
        <dbReference type="EnsemblMetazoa" id="XP_022648391"/>
    </source>
</evidence>
<name>A0A7M7MAR9_VARDE</name>
<keyword evidence="3" id="KW-1185">Reference proteome</keyword>
<dbReference type="Proteomes" id="UP000594260">
    <property type="component" value="Unplaced"/>
</dbReference>
<dbReference type="HAMAP" id="MF_03046">
    <property type="entry name" value="ENY2_Sus1"/>
    <property type="match status" value="1"/>
</dbReference>
<keyword evidence="1" id="KW-0010">Activator</keyword>
<dbReference type="OrthoDB" id="6221744at2759"/>